<evidence type="ECO:0000313" key="1">
    <source>
        <dbReference type="EMBL" id="SVC46786.1"/>
    </source>
</evidence>
<sequence>MAAPTGYRESGFLYNGVDFSVYPGYQWNYRGFSDKQGGMQYTQQAPYRQPEYNYHGWRIFQYGPYRHPTATYREANQEYRGINLDFPEYRQPGLQYRMSRNYFFDQIVLGLEAALSASATVGAAAEIPVVINQDGLTGTFTFIIPASDSGGPIKFGVVGLPGPDSSSMSASALLDLIDPEQLIQKPIPDVQLIVTSPSGVTLLVTTV</sequence>
<gene>
    <name evidence="1" type="ORF">METZ01_LOCUS299640</name>
</gene>
<accession>A0A382MDA7</accession>
<proteinExistence type="predicted"/>
<protein>
    <submittedName>
        <fullName evidence="1">Uncharacterized protein</fullName>
    </submittedName>
</protein>
<dbReference type="AlphaFoldDB" id="A0A382MDA7"/>
<name>A0A382MDA7_9ZZZZ</name>
<reference evidence="1" key="1">
    <citation type="submission" date="2018-05" db="EMBL/GenBank/DDBJ databases">
        <authorList>
            <person name="Lanie J.A."/>
            <person name="Ng W.-L."/>
            <person name="Kazmierczak K.M."/>
            <person name="Andrzejewski T.M."/>
            <person name="Davidsen T.M."/>
            <person name="Wayne K.J."/>
            <person name="Tettelin H."/>
            <person name="Glass J.I."/>
            <person name="Rusch D."/>
            <person name="Podicherti R."/>
            <person name="Tsui H.-C.T."/>
            <person name="Winkler M.E."/>
        </authorList>
    </citation>
    <scope>NUCLEOTIDE SEQUENCE</scope>
</reference>
<dbReference type="EMBL" id="UINC01092847">
    <property type="protein sequence ID" value="SVC46786.1"/>
    <property type="molecule type" value="Genomic_DNA"/>
</dbReference>
<organism evidence="1">
    <name type="scientific">marine metagenome</name>
    <dbReference type="NCBI Taxonomy" id="408172"/>
    <lineage>
        <taxon>unclassified sequences</taxon>
        <taxon>metagenomes</taxon>
        <taxon>ecological metagenomes</taxon>
    </lineage>
</organism>